<organism evidence="4">
    <name type="scientific">Phallusia mammillata</name>
    <dbReference type="NCBI Taxonomy" id="59560"/>
    <lineage>
        <taxon>Eukaryota</taxon>
        <taxon>Metazoa</taxon>
        <taxon>Chordata</taxon>
        <taxon>Tunicata</taxon>
        <taxon>Ascidiacea</taxon>
        <taxon>Phlebobranchia</taxon>
        <taxon>Ascidiidae</taxon>
        <taxon>Phallusia</taxon>
    </lineage>
</organism>
<evidence type="ECO:0000259" key="2">
    <source>
        <dbReference type="Pfam" id="PF00561"/>
    </source>
</evidence>
<feature type="region of interest" description="Disordered" evidence="1">
    <location>
        <begin position="571"/>
        <end position="593"/>
    </location>
</feature>
<feature type="domain" description="AB hydrolase-1" evidence="2">
    <location>
        <begin position="274"/>
        <end position="428"/>
    </location>
</feature>
<dbReference type="PANTHER" id="PTHR12277:SF72">
    <property type="entry name" value="BAT5L PROTEIN"/>
    <property type="match status" value="1"/>
</dbReference>
<dbReference type="EMBL" id="LR782620">
    <property type="protein sequence ID" value="CAB3219653.1"/>
    <property type="molecule type" value="mRNA"/>
</dbReference>
<gene>
    <name evidence="4" type="primary">Abhd16a</name>
</gene>
<dbReference type="Gene3D" id="3.40.50.1820">
    <property type="entry name" value="alpha/beta hydrolase"/>
    <property type="match status" value="1"/>
</dbReference>
<proteinExistence type="evidence at transcript level"/>
<evidence type="ECO:0000313" key="4">
    <source>
        <dbReference type="EMBL" id="CAB3219653.1"/>
    </source>
</evidence>
<dbReference type="SUPFAM" id="SSF53474">
    <property type="entry name" value="alpha/beta-Hydrolases"/>
    <property type="match status" value="1"/>
</dbReference>
<dbReference type="PANTHER" id="PTHR12277">
    <property type="entry name" value="ALPHA/BETA HYDROLASE DOMAIN-CONTAINING PROTEIN"/>
    <property type="match status" value="1"/>
</dbReference>
<dbReference type="Pfam" id="PF00561">
    <property type="entry name" value="Abhydrolase_1"/>
    <property type="match status" value="1"/>
</dbReference>
<reference evidence="4" key="1">
    <citation type="submission" date="2020-04" db="EMBL/GenBank/DDBJ databases">
        <authorList>
            <person name="Neveu A P."/>
        </authorList>
    </citation>
    <scope>NUCLEOTIDE SEQUENCE</scope>
    <source>
        <tissue evidence="4">Whole embryo</tissue>
    </source>
</reference>
<sequence>MSTQSYFARFYNLIFGPTVYRIHRSRNGNPRGYDFPQNGLMDKSQFGLNIASVSKQVACFTSPVWTILFYRRGYFNIETAFEATKFAGYAAFTLLFVLILRAFGRLNNQEYLNFLDVLETAKKHREVEYKKALRAYDFDFHHWPVDFRWDEVEDKKQHSKSSFWQRVSNKNSSLLKTSVIDIPKELAAYIVAHTFGIRMMYPGCTTPLRLMIDAALKQNRNKLVEEQEGWRAKLLARDGNEIDTMFLDRRERGHPKRIEPDNGPLQPSRHGNTLVICCEGNAGFYEVGCMCTPIQCGYSVLGWNHPGFGGSTGQPFPDADHNAIDVVMQYAIHKLGFKPEDIMLFGWSIGCFSLINAANTYPDISGILLDSTFYDVLPFAKKLMPDSLEGFVTYTVRNHLNLHNSENLKKYKGPVSFVRRMQDEVMNLDGPGRVQSNLGNLLLESFLRHRFPGLFDSSRASEDEPGKDAQSRALWEWLLAHDQFDRETVLQEKAVNVDECKVLLGSYISENSSSFPMLIGEGLTSEQKTQLVLYLANQHMHHFHSTHCTPLPSAQFHLPWNIESVANRFDSGSDDSGSSSSCEFELVGGNPSL</sequence>
<name>A0A6F9D5D2_9ASCI</name>
<dbReference type="GO" id="GO:0047372">
    <property type="term" value="F:monoacylglycerol lipase activity"/>
    <property type="evidence" value="ECO:0007669"/>
    <property type="project" value="TreeGrafter"/>
</dbReference>
<dbReference type="Pfam" id="PF22990">
    <property type="entry name" value="ABHD16_N"/>
    <property type="match status" value="1"/>
</dbReference>
<protein>
    <submittedName>
        <fullName evidence="4">Abhydrolase domain-containing protein 16A-like</fullName>
    </submittedName>
</protein>
<dbReference type="InterPro" id="IPR000073">
    <property type="entry name" value="AB_hydrolase_1"/>
</dbReference>
<evidence type="ECO:0000259" key="3">
    <source>
        <dbReference type="Pfam" id="PF22990"/>
    </source>
</evidence>
<dbReference type="GO" id="GO:0052651">
    <property type="term" value="P:monoacylglycerol catabolic process"/>
    <property type="evidence" value="ECO:0007669"/>
    <property type="project" value="TreeGrafter"/>
</dbReference>
<dbReference type="InterPro" id="IPR054518">
    <property type="entry name" value="ABHD16_N"/>
</dbReference>
<evidence type="ECO:0000256" key="1">
    <source>
        <dbReference type="SAM" id="MobiDB-lite"/>
    </source>
</evidence>
<feature type="domain" description="Phosphatidylserine Lipase ABHD16 N-terminal" evidence="3">
    <location>
        <begin position="9"/>
        <end position="139"/>
    </location>
</feature>
<dbReference type="GO" id="GO:0004620">
    <property type="term" value="F:phospholipase activity"/>
    <property type="evidence" value="ECO:0007669"/>
    <property type="project" value="TreeGrafter"/>
</dbReference>
<accession>A0A6F9D5D2</accession>
<dbReference type="GO" id="GO:0006660">
    <property type="term" value="P:phosphatidylserine catabolic process"/>
    <property type="evidence" value="ECO:0007669"/>
    <property type="project" value="TreeGrafter"/>
</dbReference>
<dbReference type="InterPro" id="IPR029058">
    <property type="entry name" value="AB_hydrolase_fold"/>
</dbReference>
<keyword evidence="4" id="KW-0378">Hydrolase</keyword>
<dbReference type="AlphaFoldDB" id="A0A6F9D5D2"/>
<dbReference type="GO" id="GO:0012505">
    <property type="term" value="C:endomembrane system"/>
    <property type="evidence" value="ECO:0007669"/>
    <property type="project" value="TreeGrafter"/>
</dbReference>